<evidence type="ECO:0000313" key="2">
    <source>
        <dbReference type="Proteomes" id="UP000002287"/>
    </source>
</evidence>
<dbReference type="KEGG" id="bvi:Bcep1808_4899"/>
<dbReference type="HOGENOM" id="CLU_1812182_0_0_4"/>
<protein>
    <submittedName>
        <fullName evidence="1">Uncharacterized protein</fullName>
    </submittedName>
</protein>
<name>A4JNK3_BURVG</name>
<gene>
    <name evidence="1" type="ordered locus">Bcep1808_4899</name>
</gene>
<dbReference type="Proteomes" id="UP000002287">
    <property type="component" value="Chromosome 2"/>
</dbReference>
<organism evidence="1 2">
    <name type="scientific">Burkholderia vietnamiensis (strain G4 / LMG 22486)</name>
    <name type="common">Burkholderia cepacia (strain R1808)</name>
    <dbReference type="NCBI Taxonomy" id="269482"/>
    <lineage>
        <taxon>Bacteria</taxon>
        <taxon>Pseudomonadati</taxon>
        <taxon>Pseudomonadota</taxon>
        <taxon>Betaproteobacteria</taxon>
        <taxon>Burkholderiales</taxon>
        <taxon>Burkholderiaceae</taxon>
        <taxon>Burkholderia</taxon>
        <taxon>Burkholderia cepacia complex</taxon>
    </lineage>
</organism>
<dbReference type="EMBL" id="CP000615">
    <property type="protein sequence ID" value="ABO57856.1"/>
    <property type="molecule type" value="Genomic_DNA"/>
</dbReference>
<evidence type="ECO:0000313" key="1">
    <source>
        <dbReference type="EMBL" id="ABO57856.1"/>
    </source>
</evidence>
<proteinExistence type="predicted"/>
<sequence>MRMRWADETLRRTRKNHQRNTMANSRICVIPRQFQNDRFKSARAQIRESRLASQQRIGRARIDRSPLFRRLAIRALARPPHRVAAPGAHGDRSAARRSPMYRYAAGAIDANLPAPLMIATPARSLRSDHARSVYRRHAIRNR</sequence>
<dbReference type="AlphaFoldDB" id="A4JNK3"/>
<accession>A4JNK3</accession>
<reference evidence="2" key="1">
    <citation type="submission" date="2007-03" db="EMBL/GenBank/DDBJ databases">
        <title>Complete sequence of chromosome 2 of Burkholderia vietnamiensis G4.</title>
        <authorList>
            <consortium name="US DOE Joint Genome Institute"/>
            <person name="Copeland A."/>
            <person name="Lucas S."/>
            <person name="Lapidus A."/>
            <person name="Barry K."/>
            <person name="Detter J.C."/>
            <person name="Glavina del Rio T."/>
            <person name="Hammon N."/>
            <person name="Israni S."/>
            <person name="Dalin E."/>
            <person name="Tice H."/>
            <person name="Pitluck S."/>
            <person name="Chain P."/>
            <person name="Malfatti S."/>
            <person name="Shin M."/>
            <person name="Vergez L."/>
            <person name="Schmutz J."/>
            <person name="Larimer F."/>
            <person name="Land M."/>
            <person name="Hauser L."/>
            <person name="Kyrpides N."/>
            <person name="Tiedje J."/>
            <person name="Richardson P."/>
        </authorList>
    </citation>
    <scope>NUCLEOTIDE SEQUENCE [LARGE SCALE GENOMIC DNA]</scope>
    <source>
        <strain evidence="2">G4 / LMG 22486</strain>
    </source>
</reference>